<dbReference type="InterPro" id="IPR046938">
    <property type="entry name" value="DNA_clamp_sf"/>
</dbReference>
<evidence type="ECO:0000256" key="1">
    <source>
        <dbReference type="ARBA" id="ARBA00004496"/>
    </source>
</evidence>
<sequence>MKLTQTRETLLESLNATLGAIEKRHTTPILENVLVRIENSQVFWRGTDLELEIATSSSLIDCTDGEVTLPARKLADICKALPAESLVAIDIPGNNRAIVSCGRSRFELATLPATEFPDLDNIGEAFAFELPENQFKALLENTAFAMANQDVRYYLNGMLFELTSTYIRTVATDGHRLSLCTHQNDSESLKALEDTVQVIIPRKGVLELSRLLRADCQIPVQVQLSQNHLRVQIDQLTFTTKLVDGRYPDYQAAVPAQGQIKIDIDRKDFKNMLSRVAILSNEKFRGVRLSLAENVLKVQSNNPEQETASDELDVSYQGEDFNIGFNINYVQDAVAHLSSDTMTLQLNSAESSALITDPADETICNVVMPIRL</sequence>
<dbReference type="Gene3D" id="3.10.150.10">
    <property type="entry name" value="DNA Polymerase III, subunit A, domain 2"/>
    <property type="match status" value="1"/>
</dbReference>
<organism evidence="14">
    <name type="scientific">uncultured Thiotrichaceae bacterium</name>
    <dbReference type="NCBI Taxonomy" id="298394"/>
    <lineage>
        <taxon>Bacteria</taxon>
        <taxon>Pseudomonadati</taxon>
        <taxon>Pseudomonadota</taxon>
        <taxon>Gammaproteobacteria</taxon>
        <taxon>Thiotrichales</taxon>
        <taxon>Thiotrichaceae</taxon>
        <taxon>environmental samples</taxon>
    </lineage>
</organism>
<comment type="subcellular location">
    <subcellularLocation>
        <location evidence="1 10">Cytoplasm</location>
    </subcellularLocation>
</comment>
<name>A0A6S6T580_9GAMM</name>
<dbReference type="EMBL" id="CACVAV010000163">
    <property type="protein sequence ID" value="CAA6810273.1"/>
    <property type="molecule type" value="Genomic_DNA"/>
</dbReference>
<dbReference type="Pfam" id="PF02768">
    <property type="entry name" value="DNA_pol3_beta_3"/>
    <property type="match status" value="1"/>
</dbReference>
<dbReference type="PANTHER" id="PTHR30478">
    <property type="entry name" value="DNA POLYMERASE III SUBUNIT BETA"/>
    <property type="match status" value="1"/>
</dbReference>
<protein>
    <recommendedName>
        <fullName evidence="3 10">Beta sliding clamp</fullName>
    </recommendedName>
</protein>
<dbReference type="GO" id="GO:0008408">
    <property type="term" value="F:3'-5' exonuclease activity"/>
    <property type="evidence" value="ECO:0007669"/>
    <property type="project" value="InterPro"/>
</dbReference>
<evidence type="ECO:0000313" key="14">
    <source>
        <dbReference type="EMBL" id="CAA6810273.1"/>
    </source>
</evidence>
<feature type="domain" description="DNA polymerase III beta sliding clamp central" evidence="12">
    <location>
        <begin position="129"/>
        <end position="249"/>
    </location>
</feature>
<evidence type="ECO:0000256" key="5">
    <source>
        <dbReference type="ARBA" id="ARBA00022679"/>
    </source>
</evidence>
<dbReference type="NCBIfam" id="TIGR00663">
    <property type="entry name" value="dnan"/>
    <property type="match status" value="1"/>
</dbReference>
<dbReference type="SMART" id="SM00480">
    <property type="entry name" value="POL3Bc"/>
    <property type="match status" value="1"/>
</dbReference>
<evidence type="ECO:0000256" key="2">
    <source>
        <dbReference type="ARBA" id="ARBA00010752"/>
    </source>
</evidence>
<comment type="similarity">
    <text evidence="2 10">Belongs to the beta sliding clamp family.</text>
</comment>
<keyword evidence="7 10" id="KW-0235">DNA replication</keyword>
<proteinExistence type="inferred from homology"/>
<dbReference type="GO" id="GO:0006271">
    <property type="term" value="P:DNA strand elongation involved in DNA replication"/>
    <property type="evidence" value="ECO:0007669"/>
    <property type="project" value="TreeGrafter"/>
</dbReference>
<evidence type="ECO:0000256" key="3">
    <source>
        <dbReference type="ARBA" id="ARBA00021035"/>
    </source>
</evidence>
<dbReference type="PANTHER" id="PTHR30478:SF0">
    <property type="entry name" value="BETA SLIDING CLAMP"/>
    <property type="match status" value="1"/>
</dbReference>
<accession>A0A6S6T580</accession>
<keyword evidence="5 10" id="KW-0808">Transferase</keyword>
<dbReference type="CDD" id="cd00140">
    <property type="entry name" value="beta_clamp"/>
    <property type="match status" value="1"/>
</dbReference>
<dbReference type="InterPro" id="IPR022635">
    <property type="entry name" value="DNA_polIII_beta_C"/>
</dbReference>
<dbReference type="InterPro" id="IPR022637">
    <property type="entry name" value="DNA_polIII_beta_cen"/>
</dbReference>
<comment type="function">
    <text evidence="10">Confers DNA tethering and processivity to DNA polymerases and other proteins. Acts as a clamp, forming a ring around DNA (a reaction catalyzed by the clamp-loading complex) which diffuses in an ATP-independent manner freely and bidirectionally along dsDNA. Initially characterized for its ability to contact the catalytic subunit of DNA polymerase III (Pol III), a complex, multichain enzyme responsible for most of the replicative synthesis in bacteria; Pol III exhibits 3'-5' exonuclease proofreading activity. The beta chain is required for initiation of replication as well as for processivity of DNA replication.</text>
</comment>
<evidence type="ECO:0000259" key="12">
    <source>
        <dbReference type="Pfam" id="PF02767"/>
    </source>
</evidence>
<dbReference type="InterPro" id="IPR022634">
    <property type="entry name" value="DNA_polIII_beta_N"/>
</dbReference>
<feature type="domain" description="DNA polymerase III beta sliding clamp N-terminal" evidence="11">
    <location>
        <begin position="1"/>
        <end position="120"/>
    </location>
</feature>
<reference evidence="14" key="1">
    <citation type="submission" date="2020-01" db="EMBL/GenBank/DDBJ databases">
        <authorList>
            <person name="Meier V. D."/>
            <person name="Meier V D."/>
        </authorList>
    </citation>
    <scope>NUCLEOTIDE SEQUENCE</scope>
    <source>
        <strain evidence="14">HLG_WM_MAG_08</strain>
    </source>
</reference>
<keyword evidence="6 10" id="KW-0548">Nucleotidyltransferase</keyword>
<dbReference type="InterPro" id="IPR001001">
    <property type="entry name" value="DNA_polIII_beta"/>
</dbReference>
<dbReference type="GO" id="GO:0009360">
    <property type="term" value="C:DNA polymerase III complex"/>
    <property type="evidence" value="ECO:0007669"/>
    <property type="project" value="InterPro"/>
</dbReference>
<dbReference type="PIRSF" id="PIRSF000804">
    <property type="entry name" value="DNA_pol_III_b"/>
    <property type="match status" value="1"/>
</dbReference>
<keyword evidence="9" id="KW-0238">DNA-binding</keyword>
<evidence type="ECO:0000259" key="13">
    <source>
        <dbReference type="Pfam" id="PF02768"/>
    </source>
</evidence>
<dbReference type="GO" id="GO:0003677">
    <property type="term" value="F:DNA binding"/>
    <property type="evidence" value="ECO:0007669"/>
    <property type="project" value="UniProtKB-UniRule"/>
</dbReference>
<keyword evidence="8 10" id="KW-0239">DNA-directed DNA polymerase</keyword>
<dbReference type="Pfam" id="PF02767">
    <property type="entry name" value="DNA_pol3_beta_2"/>
    <property type="match status" value="1"/>
</dbReference>
<evidence type="ECO:0000259" key="11">
    <source>
        <dbReference type="Pfam" id="PF00712"/>
    </source>
</evidence>
<dbReference type="GO" id="GO:0005737">
    <property type="term" value="C:cytoplasm"/>
    <property type="evidence" value="ECO:0007669"/>
    <property type="project" value="UniProtKB-SubCell"/>
</dbReference>
<dbReference type="Gene3D" id="3.70.10.10">
    <property type="match status" value="1"/>
</dbReference>
<dbReference type="SUPFAM" id="SSF55979">
    <property type="entry name" value="DNA clamp"/>
    <property type="match status" value="3"/>
</dbReference>
<evidence type="ECO:0000256" key="6">
    <source>
        <dbReference type="ARBA" id="ARBA00022695"/>
    </source>
</evidence>
<comment type="subunit">
    <text evidence="10">Forms a ring-shaped head-to-tail homodimer around DNA.</text>
</comment>
<evidence type="ECO:0000256" key="7">
    <source>
        <dbReference type="ARBA" id="ARBA00022705"/>
    </source>
</evidence>
<evidence type="ECO:0000256" key="10">
    <source>
        <dbReference type="PIRNR" id="PIRNR000804"/>
    </source>
</evidence>
<evidence type="ECO:0000256" key="9">
    <source>
        <dbReference type="ARBA" id="ARBA00023125"/>
    </source>
</evidence>
<keyword evidence="4 10" id="KW-0963">Cytoplasm</keyword>
<gene>
    <name evidence="14" type="ORF">HELGO_WM36694</name>
</gene>
<evidence type="ECO:0000256" key="8">
    <source>
        <dbReference type="ARBA" id="ARBA00022932"/>
    </source>
</evidence>
<dbReference type="GO" id="GO:0003887">
    <property type="term" value="F:DNA-directed DNA polymerase activity"/>
    <property type="evidence" value="ECO:0007669"/>
    <property type="project" value="UniProtKB-UniRule"/>
</dbReference>
<feature type="domain" description="DNA polymerase III beta sliding clamp C-terminal" evidence="13">
    <location>
        <begin position="253"/>
        <end position="371"/>
    </location>
</feature>
<dbReference type="Pfam" id="PF00712">
    <property type="entry name" value="DNA_pol3_beta"/>
    <property type="match status" value="1"/>
</dbReference>
<dbReference type="AlphaFoldDB" id="A0A6S6T580"/>
<evidence type="ECO:0000256" key="4">
    <source>
        <dbReference type="ARBA" id="ARBA00022490"/>
    </source>
</evidence>